<feature type="region of interest" description="Disordered" evidence="1">
    <location>
        <begin position="42"/>
        <end position="78"/>
    </location>
</feature>
<gene>
    <name evidence="2" type="ORF">QYE76_039097</name>
</gene>
<evidence type="ECO:0000313" key="2">
    <source>
        <dbReference type="EMBL" id="KAK1678249.1"/>
    </source>
</evidence>
<keyword evidence="3" id="KW-1185">Reference proteome</keyword>
<protein>
    <submittedName>
        <fullName evidence="2">Uncharacterized protein</fullName>
    </submittedName>
</protein>
<dbReference type="Proteomes" id="UP001231189">
    <property type="component" value="Unassembled WGS sequence"/>
</dbReference>
<feature type="compositionally biased region" description="Basic residues" evidence="1">
    <location>
        <begin position="42"/>
        <end position="58"/>
    </location>
</feature>
<dbReference type="EMBL" id="JAUUTY010000002">
    <property type="protein sequence ID" value="KAK1678249.1"/>
    <property type="molecule type" value="Genomic_DNA"/>
</dbReference>
<feature type="compositionally biased region" description="Basic and acidic residues" evidence="1">
    <location>
        <begin position="59"/>
        <end position="74"/>
    </location>
</feature>
<feature type="region of interest" description="Disordered" evidence="1">
    <location>
        <begin position="1"/>
        <end position="22"/>
    </location>
</feature>
<proteinExistence type="predicted"/>
<evidence type="ECO:0000313" key="3">
    <source>
        <dbReference type="Proteomes" id="UP001231189"/>
    </source>
</evidence>
<dbReference type="AlphaFoldDB" id="A0AAD8T913"/>
<reference evidence="2" key="1">
    <citation type="submission" date="2023-07" db="EMBL/GenBank/DDBJ databases">
        <title>A chromosome-level genome assembly of Lolium multiflorum.</title>
        <authorList>
            <person name="Chen Y."/>
            <person name="Copetti D."/>
            <person name="Kolliker R."/>
            <person name="Studer B."/>
        </authorList>
    </citation>
    <scope>NUCLEOTIDE SEQUENCE</scope>
    <source>
        <strain evidence="2">02402/16</strain>
        <tissue evidence="2">Leaf</tissue>
    </source>
</reference>
<evidence type="ECO:0000256" key="1">
    <source>
        <dbReference type="SAM" id="MobiDB-lite"/>
    </source>
</evidence>
<comment type="caution">
    <text evidence="2">The sequence shown here is derived from an EMBL/GenBank/DDBJ whole genome shotgun (WGS) entry which is preliminary data.</text>
</comment>
<organism evidence="2 3">
    <name type="scientific">Lolium multiflorum</name>
    <name type="common">Italian ryegrass</name>
    <name type="synonym">Lolium perenne subsp. multiflorum</name>
    <dbReference type="NCBI Taxonomy" id="4521"/>
    <lineage>
        <taxon>Eukaryota</taxon>
        <taxon>Viridiplantae</taxon>
        <taxon>Streptophyta</taxon>
        <taxon>Embryophyta</taxon>
        <taxon>Tracheophyta</taxon>
        <taxon>Spermatophyta</taxon>
        <taxon>Magnoliopsida</taxon>
        <taxon>Liliopsida</taxon>
        <taxon>Poales</taxon>
        <taxon>Poaceae</taxon>
        <taxon>BOP clade</taxon>
        <taxon>Pooideae</taxon>
        <taxon>Poodae</taxon>
        <taxon>Poeae</taxon>
        <taxon>Poeae Chloroplast Group 2 (Poeae type)</taxon>
        <taxon>Loliodinae</taxon>
        <taxon>Loliinae</taxon>
        <taxon>Lolium</taxon>
    </lineage>
</organism>
<accession>A0AAD8T913</accession>
<sequence length="121" mass="13636">MEKHVIDGSMASGKPNSGWMDTINGQEQQLGQERPDLALQRAHGRVHVRHRHAQRPGGRHRDDGPRRLREHPRAPDTGLCECAAYPEEMETRDLVVRCEENAAVEHLDAVRTLGGQINSYN</sequence>
<name>A0AAD8T913_LOLMU</name>